<keyword evidence="3" id="KW-1185">Reference proteome</keyword>
<evidence type="ECO:0000256" key="1">
    <source>
        <dbReference type="SAM" id="Phobius"/>
    </source>
</evidence>
<evidence type="ECO:0000313" key="3">
    <source>
        <dbReference type="Proteomes" id="UP000575985"/>
    </source>
</evidence>
<sequence length="155" mass="16074">MLFARTLIVAVAVVTTSGAVLADLVIPGLAAQHAFNPRWPPHAKFHDAQYMVMTVLLGLIGLVLALRRGPGSLGRLLGAAAVLAVPWVGMLAAPLFPGTAAYDPEFADRTVFVLGLHGQLFLALVLITTLLAAVALALGALPPRRGRAGTDLTAP</sequence>
<dbReference type="Pfam" id="PF20345">
    <property type="entry name" value="DUF6640"/>
    <property type="match status" value="1"/>
</dbReference>
<feature type="transmembrane region" description="Helical" evidence="1">
    <location>
        <begin position="73"/>
        <end position="96"/>
    </location>
</feature>
<proteinExistence type="predicted"/>
<feature type="transmembrane region" description="Helical" evidence="1">
    <location>
        <begin position="116"/>
        <end position="138"/>
    </location>
</feature>
<dbReference type="EMBL" id="JACCFO010000001">
    <property type="protein sequence ID" value="NYI99127.1"/>
    <property type="molecule type" value="Genomic_DNA"/>
</dbReference>
<accession>A0A853BXE1</accession>
<organism evidence="2 3">
    <name type="scientific">Streptomonospora nanhaiensis</name>
    <dbReference type="NCBI Taxonomy" id="1323731"/>
    <lineage>
        <taxon>Bacteria</taxon>
        <taxon>Bacillati</taxon>
        <taxon>Actinomycetota</taxon>
        <taxon>Actinomycetes</taxon>
        <taxon>Streptosporangiales</taxon>
        <taxon>Nocardiopsidaceae</taxon>
        <taxon>Streptomonospora</taxon>
    </lineage>
</organism>
<gene>
    <name evidence="2" type="ORF">HNR12_005404</name>
</gene>
<keyword evidence="1" id="KW-0472">Membrane</keyword>
<dbReference type="InterPro" id="IPR046580">
    <property type="entry name" value="DUF6640"/>
</dbReference>
<keyword evidence="1" id="KW-0812">Transmembrane</keyword>
<evidence type="ECO:0000313" key="2">
    <source>
        <dbReference type="EMBL" id="NYI99127.1"/>
    </source>
</evidence>
<dbReference type="AlphaFoldDB" id="A0A853BXE1"/>
<name>A0A853BXE1_9ACTN</name>
<keyword evidence="1" id="KW-1133">Transmembrane helix</keyword>
<dbReference type="Proteomes" id="UP000575985">
    <property type="component" value="Unassembled WGS sequence"/>
</dbReference>
<feature type="transmembrane region" description="Helical" evidence="1">
    <location>
        <begin position="48"/>
        <end position="66"/>
    </location>
</feature>
<dbReference type="RefSeq" id="WP_179770160.1">
    <property type="nucleotide sequence ID" value="NZ_JACCFO010000001.1"/>
</dbReference>
<reference evidence="2 3" key="1">
    <citation type="submission" date="2020-07" db="EMBL/GenBank/DDBJ databases">
        <title>Sequencing the genomes of 1000 actinobacteria strains.</title>
        <authorList>
            <person name="Klenk H.-P."/>
        </authorList>
    </citation>
    <scope>NUCLEOTIDE SEQUENCE [LARGE SCALE GENOMIC DNA]</scope>
    <source>
        <strain evidence="2 3">DSM 45927</strain>
    </source>
</reference>
<protein>
    <submittedName>
        <fullName evidence="2">Uncharacterized protein</fullName>
    </submittedName>
</protein>
<comment type="caution">
    <text evidence="2">The sequence shown here is derived from an EMBL/GenBank/DDBJ whole genome shotgun (WGS) entry which is preliminary data.</text>
</comment>